<dbReference type="InterPro" id="IPR018525">
    <property type="entry name" value="MCM_CS"/>
</dbReference>
<feature type="compositionally biased region" description="Polar residues" evidence="12">
    <location>
        <begin position="26"/>
        <end position="48"/>
    </location>
</feature>
<dbReference type="GO" id="GO:0006271">
    <property type="term" value="P:DNA strand elongation involved in DNA replication"/>
    <property type="evidence" value="ECO:0007669"/>
    <property type="project" value="TreeGrafter"/>
</dbReference>
<dbReference type="InterPro" id="IPR033762">
    <property type="entry name" value="MCM_OB"/>
</dbReference>
<name>A0A0R3RRE8_9BILA</name>
<comment type="subunit">
    <text evidence="11">Component of the MCM2-7 complex.</text>
</comment>
<feature type="compositionally biased region" description="Basic and acidic residues" evidence="12">
    <location>
        <begin position="86"/>
        <end position="96"/>
    </location>
</feature>
<evidence type="ECO:0000256" key="4">
    <source>
        <dbReference type="ARBA" id="ARBA00022741"/>
    </source>
</evidence>
<organism evidence="14 15">
    <name type="scientific">Elaeophora elaphi</name>
    <dbReference type="NCBI Taxonomy" id="1147741"/>
    <lineage>
        <taxon>Eukaryota</taxon>
        <taxon>Metazoa</taxon>
        <taxon>Ecdysozoa</taxon>
        <taxon>Nematoda</taxon>
        <taxon>Chromadorea</taxon>
        <taxon>Rhabditida</taxon>
        <taxon>Spirurina</taxon>
        <taxon>Spiruromorpha</taxon>
        <taxon>Filarioidea</taxon>
        <taxon>Onchocercidae</taxon>
        <taxon>Elaeophora</taxon>
    </lineage>
</organism>
<evidence type="ECO:0000256" key="9">
    <source>
        <dbReference type="ARBA" id="ARBA00023242"/>
    </source>
</evidence>
<dbReference type="InterPro" id="IPR027417">
    <property type="entry name" value="P-loop_NTPase"/>
</dbReference>
<dbReference type="SUPFAM" id="SSF50249">
    <property type="entry name" value="Nucleic acid-binding proteins"/>
    <property type="match status" value="1"/>
</dbReference>
<evidence type="ECO:0000256" key="10">
    <source>
        <dbReference type="RuleBase" id="RU004070"/>
    </source>
</evidence>
<feature type="region of interest" description="Disordered" evidence="12">
    <location>
        <begin position="1"/>
        <end position="75"/>
    </location>
</feature>
<dbReference type="InterPro" id="IPR008047">
    <property type="entry name" value="MCM_4"/>
</dbReference>
<keyword evidence="8 10" id="KW-0238">DNA-binding</keyword>
<dbReference type="GO" id="GO:0000727">
    <property type="term" value="P:double-strand break repair via break-induced replication"/>
    <property type="evidence" value="ECO:0007669"/>
    <property type="project" value="TreeGrafter"/>
</dbReference>
<keyword evidence="5 11" id="KW-0378">Hydrolase</keyword>
<evidence type="ECO:0000256" key="7">
    <source>
        <dbReference type="ARBA" id="ARBA00022840"/>
    </source>
</evidence>
<keyword evidence="6 11" id="KW-0347">Helicase</keyword>
<dbReference type="AlphaFoldDB" id="A0A0R3RRE8"/>
<dbReference type="GO" id="GO:0003697">
    <property type="term" value="F:single-stranded DNA binding"/>
    <property type="evidence" value="ECO:0007669"/>
    <property type="project" value="TreeGrafter"/>
</dbReference>
<dbReference type="FunFam" id="3.40.50.300:FF:000217">
    <property type="entry name" value="DNA helicase"/>
    <property type="match status" value="1"/>
</dbReference>
<feature type="region of interest" description="Disordered" evidence="12">
    <location>
        <begin position="84"/>
        <end position="103"/>
    </location>
</feature>
<dbReference type="Pfam" id="PF14551">
    <property type="entry name" value="MCM_N"/>
    <property type="match status" value="1"/>
</dbReference>
<dbReference type="WBParaSite" id="EEL_0000430701-mRNA-1">
    <property type="protein sequence ID" value="EEL_0000430701-mRNA-1"/>
    <property type="gene ID" value="EEL_0000430701"/>
</dbReference>
<evidence type="ECO:0000259" key="13">
    <source>
        <dbReference type="PROSITE" id="PS50051"/>
    </source>
</evidence>
<evidence type="ECO:0000256" key="5">
    <source>
        <dbReference type="ARBA" id="ARBA00022801"/>
    </source>
</evidence>
<evidence type="ECO:0000256" key="3">
    <source>
        <dbReference type="ARBA" id="ARBA00022705"/>
    </source>
</evidence>
<dbReference type="EC" id="3.6.4.12" evidence="11"/>
<feature type="domain" description="MCM C-terminal AAA(+) ATPase" evidence="13">
    <location>
        <begin position="515"/>
        <end position="723"/>
    </location>
</feature>
<dbReference type="PROSITE" id="PS50051">
    <property type="entry name" value="MCM_2"/>
    <property type="match status" value="1"/>
</dbReference>
<dbReference type="Pfam" id="PF17207">
    <property type="entry name" value="MCM_OB"/>
    <property type="match status" value="1"/>
</dbReference>
<evidence type="ECO:0000256" key="1">
    <source>
        <dbReference type="ARBA" id="ARBA00004123"/>
    </source>
</evidence>
<comment type="subcellular location">
    <subcellularLocation>
        <location evidence="1">Nucleus</location>
    </subcellularLocation>
</comment>
<dbReference type="GO" id="GO:1902975">
    <property type="term" value="P:mitotic DNA replication initiation"/>
    <property type="evidence" value="ECO:0007669"/>
    <property type="project" value="TreeGrafter"/>
</dbReference>
<evidence type="ECO:0000313" key="14">
    <source>
        <dbReference type="Proteomes" id="UP000050640"/>
    </source>
</evidence>
<dbReference type="InterPro" id="IPR001208">
    <property type="entry name" value="MCM_dom"/>
</dbReference>
<dbReference type="Pfam" id="PF17855">
    <property type="entry name" value="MCM_lid"/>
    <property type="match status" value="1"/>
</dbReference>
<dbReference type="CDD" id="cd17755">
    <property type="entry name" value="MCM4"/>
    <property type="match status" value="1"/>
</dbReference>
<dbReference type="Pfam" id="PF00493">
    <property type="entry name" value="MCM"/>
    <property type="match status" value="1"/>
</dbReference>
<dbReference type="InterPro" id="IPR012340">
    <property type="entry name" value="NA-bd_OB-fold"/>
</dbReference>
<dbReference type="Gene3D" id="2.20.28.10">
    <property type="match status" value="1"/>
</dbReference>
<proteinExistence type="inferred from homology"/>
<dbReference type="Gene3D" id="3.40.50.300">
    <property type="entry name" value="P-loop containing nucleotide triphosphate hydrolases"/>
    <property type="match status" value="1"/>
</dbReference>
<dbReference type="GO" id="GO:0005524">
    <property type="term" value="F:ATP binding"/>
    <property type="evidence" value="ECO:0007669"/>
    <property type="project" value="UniProtKB-UniRule"/>
</dbReference>
<evidence type="ECO:0000256" key="2">
    <source>
        <dbReference type="ARBA" id="ARBA00008010"/>
    </source>
</evidence>
<dbReference type="GO" id="GO:0017116">
    <property type="term" value="F:single-stranded DNA helicase activity"/>
    <property type="evidence" value="ECO:0007669"/>
    <property type="project" value="TreeGrafter"/>
</dbReference>
<dbReference type="GO" id="GO:0042555">
    <property type="term" value="C:MCM complex"/>
    <property type="evidence" value="ECO:0007669"/>
    <property type="project" value="UniProtKB-UniRule"/>
</dbReference>
<dbReference type="GO" id="GO:0016887">
    <property type="term" value="F:ATP hydrolysis activity"/>
    <property type="evidence" value="ECO:0007669"/>
    <property type="project" value="RHEA"/>
</dbReference>
<dbReference type="STRING" id="1147741.A0A0R3RRE8"/>
<keyword evidence="9 11" id="KW-0539">Nucleus</keyword>
<dbReference type="PANTHER" id="PTHR11630:SF66">
    <property type="entry name" value="DNA REPLICATION LICENSING FACTOR MCM4"/>
    <property type="match status" value="1"/>
</dbReference>
<evidence type="ECO:0000256" key="8">
    <source>
        <dbReference type="ARBA" id="ARBA00023125"/>
    </source>
</evidence>
<dbReference type="InterPro" id="IPR031327">
    <property type="entry name" value="MCM"/>
</dbReference>
<accession>A0A0R3RRE8</accession>
<evidence type="ECO:0000313" key="15">
    <source>
        <dbReference type="WBParaSite" id="EEL_0000430701-mRNA-1"/>
    </source>
</evidence>
<dbReference type="GO" id="GO:0005634">
    <property type="term" value="C:nucleus"/>
    <property type="evidence" value="ECO:0007669"/>
    <property type="project" value="UniProtKB-SubCell"/>
</dbReference>
<dbReference type="PANTHER" id="PTHR11630">
    <property type="entry name" value="DNA REPLICATION LICENSING FACTOR MCM FAMILY MEMBER"/>
    <property type="match status" value="1"/>
</dbReference>
<keyword evidence="4 10" id="KW-0547">Nucleotide-binding</keyword>
<protein>
    <recommendedName>
        <fullName evidence="11">DNA replication licensing factor MCM4</fullName>
        <ecNumber evidence="11">3.6.4.12</ecNumber>
    </recommendedName>
</protein>
<dbReference type="SMART" id="SM00350">
    <property type="entry name" value="MCM"/>
    <property type="match status" value="1"/>
</dbReference>
<dbReference type="Gene3D" id="3.30.1640.10">
    <property type="entry name" value="mini-chromosome maintenance (MCM) complex, chain A, domain 1"/>
    <property type="match status" value="1"/>
</dbReference>
<dbReference type="InterPro" id="IPR041562">
    <property type="entry name" value="MCM_lid"/>
</dbReference>
<sequence length="921" mass="104411">MSENSFPSHSTRSRRRHPSTTSGSPLSSHRTVSETSDNSTRTSSQHITARNASRSRSSHRAVQQLSPSPDEQIAEEGNIPDTEQEIGQRDQSERHSPARSQLTESSALHYGSDLDTSSQMGSTVSWQRTVRHMRPDINCAPSQHRAVCIDNMEDDLSDSLELGPKLYIWGTRICVFDVQRAFRTFVSEFRPTSVSDDENMLTLPSNVRMGELKRIYNDNSENLITEKENDQMHKFIYLTVEDANNEIDLERPYYLERLYEIDQSENIAFNLNLEHVRLFNEALYRKIVCYPSDIIPYLDLTINEIFSEKYQKVLYAPIEVRPFNAQKTRNMRALNPQDIDQLITISGMVIRTSSLIPEMRQAYFQCTVCNFPVDVEVDRGRIEEPAVCHNCQSKYSFQLVHNRSLFMDKQIIKLQESPDDMPAGQTPHTVTLLAHGDMVERVQPGDRVAVTGIYRAVPARINPRMRNVNSVYRTSIDVLHFRKTDQSRLHQIDDGTHLTDERVSMIMNLAKRADIINRLTNAVAPSIYGHEDIKRGILCLLFGGTNKEDRTGNKIKLRSEINILLCGDPGTSKSQLLQYVYRLVPRAQYTSGKGSSAVGLTASVARDPDTRHLVLQTGALVLADNGVCCIDEFDKMNDSTRSVLHEVMEQQTLSIAKAGIICQLNARTSILAAANPVDSQWNRNKTIVDNIRLPHTLLSRFDLIFLLVDSQNELYDRHLANHLVSLYYRETNDDECELLDLALLRDYIGYARSYVNPLLDEASSRCLIDKYLQMRKAGSGFGQVSAYPRQLESLIRLAEAHAKIRLSSMVSVQDVEDAYSLHREALKQSAVDPSTGRVDINILAAGISATTRQIIDQLADAIRSELSQRHGILVSLKQLMQRLRQNDLSFTRELFDEAVNNMVKNEMLVRTGDKIRYVAAA</sequence>
<evidence type="ECO:0000256" key="11">
    <source>
        <dbReference type="RuleBase" id="RU368062"/>
    </source>
</evidence>
<dbReference type="InterPro" id="IPR027925">
    <property type="entry name" value="MCM_N"/>
</dbReference>
<keyword evidence="7 10" id="KW-0067">ATP-binding</keyword>
<comment type="function">
    <text evidence="11">Acts as component of the MCM2-7 complex (MCM complex) which is the replicative helicase essential for 'once per cell cycle' DNA replication initiation and elongation in eukaryotic cells. The active ATPase sites in the MCM2-7 ring are formed through the interaction surfaces of two neighboring subunits such that a critical structure of a conserved arginine finger motif is provided in trans relative to the ATP-binding site of the Walker A box of the adjacent subunit. The six ATPase active sites, however, are likely to contribute differentially to the complex helicase activity.</text>
</comment>
<dbReference type="PROSITE" id="PS00847">
    <property type="entry name" value="MCM_1"/>
    <property type="match status" value="1"/>
</dbReference>
<dbReference type="Gene3D" id="2.40.50.140">
    <property type="entry name" value="Nucleic acid-binding proteins"/>
    <property type="match status" value="1"/>
</dbReference>
<keyword evidence="14" id="KW-1185">Reference proteome</keyword>
<keyword evidence="3 11" id="KW-0235">DNA replication</keyword>
<evidence type="ECO:0000256" key="12">
    <source>
        <dbReference type="SAM" id="MobiDB-lite"/>
    </source>
</evidence>
<dbReference type="FunFam" id="2.20.28.10:FF:000003">
    <property type="entry name" value="DNA helicase"/>
    <property type="match status" value="1"/>
</dbReference>
<comment type="similarity">
    <text evidence="2 10">Belongs to the MCM family.</text>
</comment>
<comment type="catalytic activity">
    <reaction evidence="11">
        <text>ATP + H2O = ADP + phosphate + H(+)</text>
        <dbReference type="Rhea" id="RHEA:13065"/>
        <dbReference type="ChEBI" id="CHEBI:15377"/>
        <dbReference type="ChEBI" id="CHEBI:15378"/>
        <dbReference type="ChEBI" id="CHEBI:30616"/>
        <dbReference type="ChEBI" id="CHEBI:43474"/>
        <dbReference type="ChEBI" id="CHEBI:456216"/>
        <dbReference type="EC" id="3.6.4.12"/>
    </reaction>
</comment>
<evidence type="ECO:0000256" key="6">
    <source>
        <dbReference type="ARBA" id="ARBA00022806"/>
    </source>
</evidence>
<dbReference type="Proteomes" id="UP000050640">
    <property type="component" value="Unplaced"/>
</dbReference>
<dbReference type="PRINTS" id="PR01660">
    <property type="entry name" value="MCMPROTEIN4"/>
</dbReference>
<dbReference type="PRINTS" id="PR01657">
    <property type="entry name" value="MCMFAMILY"/>
</dbReference>
<dbReference type="InterPro" id="IPR003593">
    <property type="entry name" value="AAA+_ATPase"/>
</dbReference>
<dbReference type="SMART" id="SM00382">
    <property type="entry name" value="AAA"/>
    <property type="match status" value="1"/>
</dbReference>
<dbReference type="SUPFAM" id="SSF52540">
    <property type="entry name" value="P-loop containing nucleoside triphosphate hydrolases"/>
    <property type="match status" value="1"/>
</dbReference>
<reference evidence="15" key="1">
    <citation type="submission" date="2017-02" db="UniProtKB">
        <authorList>
            <consortium name="WormBaseParasite"/>
        </authorList>
    </citation>
    <scope>IDENTIFICATION</scope>
</reference>